<accession>A0A7C3YRW6</accession>
<gene>
    <name evidence="2" type="ORF">ENX07_01065</name>
</gene>
<organism evidence="2">
    <name type="scientific">candidate division WOR-3 bacterium</name>
    <dbReference type="NCBI Taxonomy" id="2052148"/>
    <lineage>
        <taxon>Bacteria</taxon>
        <taxon>Bacteria division WOR-3</taxon>
    </lineage>
</organism>
<reference evidence="2" key="1">
    <citation type="journal article" date="2020" name="mSystems">
        <title>Genome- and Community-Level Interaction Insights into Carbon Utilization and Element Cycling Functions of Hydrothermarchaeota in Hydrothermal Sediment.</title>
        <authorList>
            <person name="Zhou Z."/>
            <person name="Liu Y."/>
            <person name="Xu W."/>
            <person name="Pan J."/>
            <person name="Luo Z.H."/>
            <person name="Li M."/>
        </authorList>
    </citation>
    <scope>NUCLEOTIDE SEQUENCE [LARGE SCALE GENOMIC DNA]</scope>
    <source>
        <strain evidence="2">SpSt-906</strain>
    </source>
</reference>
<sequence length="446" mass="50874">MRRYLLVLILPTILLAIYDTKWMNVNRLVCAINNWGMFAHNEGNPGAYWPKPLRNFYIFGAGLWIGCIQNNDTLLTCGYEANSAASEMVPTLCQYWRGGYTDSLDRIYVYPGDWPPPRSRFPMAPTSPLSERDFFACFGDSDPTFHFPNDTRPIGIDVALTVYAFNDSIARDFIFLKYELFNFNSYPINHIYFGIQLDGDVGDYSDDMAGFIRNKLFLIGPDTIRVKNTGFIYDYDGREPPSEFWESGTPGAIAVRFLASSVQEEISAFHLWTIEDDPINDPSRYQMMASNTFDSIDELPADKRFLIASGPFDLLPESSARFYYALIASPFSPSDTTELAMTAYWAERVFRERLGIEEVKSRKEGYGLSLYPNPFRSILTINSSSHSEIRVEIYNASGQMVKSIKGLPPIYWNARDENGKILPKGLYFLRIESPKGRITKKILFLP</sequence>
<feature type="domain" description="Secretion system C-terminal sorting" evidence="1">
    <location>
        <begin position="370"/>
        <end position="442"/>
    </location>
</feature>
<dbReference type="AlphaFoldDB" id="A0A7C3YRW6"/>
<protein>
    <submittedName>
        <fullName evidence="2">T9SS type A sorting domain-containing protein</fullName>
    </submittedName>
</protein>
<dbReference type="NCBIfam" id="TIGR04183">
    <property type="entry name" value="Por_Secre_tail"/>
    <property type="match status" value="1"/>
</dbReference>
<dbReference type="Gene3D" id="2.60.40.4070">
    <property type="match status" value="1"/>
</dbReference>
<evidence type="ECO:0000313" key="2">
    <source>
        <dbReference type="EMBL" id="HGE98653.1"/>
    </source>
</evidence>
<dbReference type="InterPro" id="IPR026444">
    <property type="entry name" value="Secre_tail"/>
</dbReference>
<dbReference type="EMBL" id="DTMQ01000009">
    <property type="protein sequence ID" value="HGE98653.1"/>
    <property type="molecule type" value="Genomic_DNA"/>
</dbReference>
<dbReference type="Pfam" id="PF18962">
    <property type="entry name" value="Por_Secre_tail"/>
    <property type="match status" value="1"/>
</dbReference>
<comment type="caution">
    <text evidence="2">The sequence shown here is derived from an EMBL/GenBank/DDBJ whole genome shotgun (WGS) entry which is preliminary data.</text>
</comment>
<name>A0A7C3YRW6_UNCW3</name>
<evidence type="ECO:0000259" key="1">
    <source>
        <dbReference type="Pfam" id="PF18962"/>
    </source>
</evidence>
<proteinExistence type="predicted"/>